<organism evidence="1">
    <name type="scientific">Salmonella enterica</name>
    <name type="common">Salmonella choleraesuis</name>
    <dbReference type="NCBI Taxonomy" id="28901"/>
    <lineage>
        <taxon>Bacteria</taxon>
        <taxon>Pseudomonadati</taxon>
        <taxon>Pseudomonadota</taxon>
        <taxon>Gammaproteobacteria</taxon>
        <taxon>Enterobacterales</taxon>
        <taxon>Enterobacteriaceae</taxon>
        <taxon>Salmonella</taxon>
    </lineage>
</organism>
<proteinExistence type="predicted"/>
<accession>A0A5T4T408</accession>
<name>A0A5T4T408_SALER</name>
<protein>
    <submittedName>
        <fullName evidence="1">Uncharacterized protein</fullName>
    </submittedName>
</protein>
<comment type="caution">
    <text evidence="1">The sequence shown here is derived from an EMBL/GenBank/DDBJ whole genome shotgun (WGS) entry which is preliminary data.</text>
</comment>
<gene>
    <name evidence="1" type="ORF">DMK73_22120</name>
</gene>
<evidence type="ECO:0000313" key="1">
    <source>
        <dbReference type="EMBL" id="EBL8560807.1"/>
    </source>
</evidence>
<dbReference type="AlphaFoldDB" id="A0A5T4T408"/>
<reference evidence="1" key="1">
    <citation type="submission" date="2018-05" db="EMBL/GenBank/DDBJ databases">
        <authorList>
            <consortium name="PulseNet: The National Subtyping Network for Foodborne Disease Surveillance"/>
            <person name="Tarr C.L."/>
            <person name="Trees E."/>
            <person name="Katz L.S."/>
            <person name="Carleton-Romer H.A."/>
            <person name="Stroika S."/>
            <person name="Kucerova Z."/>
            <person name="Roache K.F."/>
            <person name="Sabol A.L."/>
            <person name="Besser J."/>
            <person name="Gerner-Smidt P."/>
        </authorList>
    </citation>
    <scope>NUCLEOTIDE SEQUENCE</scope>
    <source>
        <strain evidence="1">PNUSAS041211</strain>
    </source>
</reference>
<dbReference type="EMBL" id="AAGAKS010000011">
    <property type="protein sequence ID" value="EBL8560807.1"/>
    <property type="molecule type" value="Genomic_DNA"/>
</dbReference>
<sequence length="257" mass="29025">MKIILSLLNKENDMSNRKIENPITITNKHGEKIQSHPAFGLVRTSRIHTTGIRLFDSELDHHEFIEISIYEAEMTLERERPTPRRSSEKRRPVIVFRLSQAQWAAMVSSFGVGEGVPCTISYRCIGDTLTLPEIAEEKSIRDKFEDQIEAATLKEIERIKSEVERLGQLVSKGRAGKRELEDVYTSLRAATGNLPSNLSFATKLMQESMDKIVSSGKAEVEAYVSSAAMRAGMIELCERQNDLDISIQKLLDKEDGR</sequence>